<protein>
    <submittedName>
        <fullName evidence="2">Type III pantothenate kinase</fullName>
    </submittedName>
</protein>
<feature type="region of interest" description="Disordered" evidence="1">
    <location>
        <begin position="1"/>
        <end position="22"/>
    </location>
</feature>
<dbReference type="EMBL" id="JACTAM010001302">
    <property type="protein sequence ID" value="KAI2646459.1"/>
    <property type="molecule type" value="Genomic_DNA"/>
</dbReference>
<gene>
    <name evidence="2" type="ORF">H4Q32_026953</name>
</gene>
<dbReference type="Gene3D" id="2.40.70.10">
    <property type="entry name" value="Acid Proteases"/>
    <property type="match status" value="1"/>
</dbReference>
<name>A0ABQ8L7R8_LABRO</name>
<reference evidence="2 3" key="1">
    <citation type="submission" date="2022-01" db="EMBL/GenBank/DDBJ databases">
        <title>A high-quality chromosome-level genome assembly of rohu carp, Labeo rohita.</title>
        <authorList>
            <person name="Arick M.A. II"/>
            <person name="Hsu C.-Y."/>
            <person name="Magbanua Z."/>
            <person name="Pechanova O."/>
            <person name="Grover C."/>
            <person name="Miller E."/>
            <person name="Thrash A."/>
            <person name="Ezzel L."/>
            <person name="Alam S."/>
            <person name="Benzie J."/>
            <person name="Hamilton M."/>
            <person name="Karsi A."/>
            <person name="Lawrence M.L."/>
            <person name="Peterson D.G."/>
        </authorList>
    </citation>
    <scope>NUCLEOTIDE SEQUENCE [LARGE SCALE GENOMIC DNA]</scope>
    <source>
        <strain evidence="3">BAU-BD-2019</strain>
        <tissue evidence="2">Blood</tissue>
    </source>
</reference>
<comment type="caution">
    <text evidence="2">The sequence shown here is derived from an EMBL/GenBank/DDBJ whole genome shotgun (WGS) entry which is preliminary data.</text>
</comment>
<dbReference type="SUPFAM" id="SSF50630">
    <property type="entry name" value="Acid proteases"/>
    <property type="match status" value="1"/>
</dbReference>
<keyword evidence="3" id="KW-1185">Reference proteome</keyword>
<evidence type="ECO:0000256" key="1">
    <source>
        <dbReference type="SAM" id="MobiDB-lite"/>
    </source>
</evidence>
<sequence>MGRVRLKSESQRAESESNDLPKLVKQRYGTELQSCTLTSIKPEISQALCLSLDELQLKSCSLCKEAHRPDNHFFSKCPFLPPPDKAFIARAQLVAGSPCLSDSESEDDSKNISCNPKAVQRVHIMQSPCLEAFHGQVPVRLTIDSGATVNMIRAAYAIKLGFRVSSSTQSARQANGSSPLKVVGKIRTHFQRDRHMLFFDGLVVENLDSDILAGIPFMECNNISICPARHQVCVGSDTYEYGTNGVRRQTCYSYLRRLTRSSLLSRMKTGISKHDHVRRFCMTYILESHTEQAQLDVPQAVARKPSTTLFSDLISLDPDGIMTV</sequence>
<evidence type="ECO:0000313" key="3">
    <source>
        <dbReference type="Proteomes" id="UP000830375"/>
    </source>
</evidence>
<dbReference type="GO" id="GO:0016301">
    <property type="term" value="F:kinase activity"/>
    <property type="evidence" value="ECO:0007669"/>
    <property type="project" value="UniProtKB-KW"/>
</dbReference>
<organism evidence="2 3">
    <name type="scientific">Labeo rohita</name>
    <name type="common">Indian major carp</name>
    <name type="synonym">Cyprinus rohita</name>
    <dbReference type="NCBI Taxonomy" id="84645"/>
    <lineage>
        <taxon>Eukaryota</taxon>
        <taxon>Metazoa</taxon>
        <taxon>Chordata</taxon>
        <taxon>Craniata</taxon>
        <taxon>Vertebrata</taxon>
        <taxon>Euteleostomi</taxon>
        <taxon>Actinopterygii</taxon>
        <taxon>Neopterygii</taxon>
        <taxon>Teleostei</taxon>
        <taxon>Ostariophysi</taxon>
        <taxon>Cypriniformes</taxon>
        <taxon>Cyprinidae</taxon>
        <taxon>Labeoninae</taxon>
        <taxon>Labeonini</taxon>
        <taxon>Labeo</taxon>
    </lineage>
</organism>
<accession>A0ABQ8L7R8</accession>
<dbReference type="Pfam" id="PF13650">
    <property type="entry name" value="Asp_protease_2"/>
    <property type="match status" value="1"/>
</dbReference>
<keyword evidence="2" id="KW-0808">Transferase</keyword>
<dbReference type="Proteomes" id="UP000830375">
    <property type="component" value="Unassembled WGS sequence"/>
</dbReference>
<dbReference type="PROSITE" id="PS00141">
    <property type="entry name" value="ASP_PROTEASE"/>
    <property type="match status" value="1"/>
</dbReference>
<dbReference type="CDD" id="cd00303">
    <property type="entry name" value="retropepsin_like"/>
    <property type="match status" value="1"/>
</dbReference>
<dbReference type="InterPro" id="IPR021109">
    <property type="entry name" value="Peptidase_aspartic_dom_sf"/>
</dbReference>
<keyword evidence="2" id="KW-0418">Kinase</keyword>
<proteinExistence type="predicted"/>
<evidence type="ECO:0000313" key="2">
    <source>
        <dbReference type="EMBL" id="KAI2646459.1"/>
    </source>
</evidence>
<dbReference type="InterPro" id="IPR001969">
    <property type="entry name" value="Aspartic_peptidase_AS"/>
</dbReference>
<feature type="compositionally biased region" description="Basic and acidic residues" evidence="1">
    <location>
        <begin position="1"/>
        <end position="15"/>
    </location>
</feature>